<evidence type="ECO:0000313" key="2">
    <source>
        <dbReference type="Proteomes" id="UP000252733"/>
    </source>
</evidence>
<accession>A0A368UT12</accession>
<name>A0A368UT12_9BACT</name>
<dbReference type="RefSeq" id="WP_147271985.1">
    <property type="nucleotide sequence ID" value="NZ_QPIZ01000016.1"/>
</dbReference>
<organism evidence="1 2">
    <name type="scientific">Marinilabilia salmonicolor</name>
    <dbReference type="NCBI Taxonomy" id="989"/>
    <lineage>
        <taxon>Bacteria</taxon>
        <taxon>Pseudomonadati</taxon>
        <taxon>Bacteroidota</taxon>
        <taxon>Bacteroidia</taxon>
        <taxon>Marinilabiliales</taxon>
        <taxon>Marinilabiliaceae</taxon>
        <taxon>Marinilabilia</taxon>
    </lineage>
</organism>
<keyword evidence="2" id="KW-1185">Reference proteome</keyword>
<comment type="caution">
    <text evidence="1">The sequence shown here is derived from an EMBL/GenBank/DDBJ whole genome shotgun (WGS) entry which is preliminary data.</text>
</comment>
<gene>
    <name evidence="1" type="ORF">DFO77_1163</name>
</gene>
<sequence length="131" mass="15494">MTGKQKRLIKYDVIEIKKYDFIKYLKCIYLVKEFYRSEDGDYILVYYFRSIRKDNAALKTADSYRISGYLAEKIKKATKKETEFLISKIKTESPNFDLSFGRQETNESIGLNVDDCITFLKSKGYLVYKQI</sequence>
<dbReference type="AlphaFoldDB" id="A0A368UT12"/>
<dbReference type="Proteomes" id="UP000252733">
    <property type="component" value="Unassembled WGS sequence"/>
</dbReference>
<evidence type="ECO:0000313" key="1">
    <source>
        <dbReference type="EMBL" id="RCW31936.1"/>
    </source>
</evidence>
<reference evidence="1 2" key="1">
    <citation type="submission" date="2018-07" db="EMBL/GenBank/DDBJ databases">
        <title>Freshwater and sediment microbial communities from various areas in North America, analyzing microbe dynamics in response to fracking.</title>
        <authorList>
            <person name="Lamendella R."/>
        </authorList>
    </citation>
    <scope>NUCLEOTIDE SEQUENCE [LARGE SCALE GENOMIC DNA]</scope>
    <source>
        <strain evidence="1 2">160A</strain>
    </source>
</reference>
<proteinExistence type="predicted"/>
<dbReference type="EMBL" id="QPIZ01000016">
    <property type="protein sequence ID" value="RCW31936.1"/>
    <property type="molecule type" value="Genomic_DNA"/>
</dbReference>
<protein>
    <submittedName>
        <fullName evidence="1">Uncharacterized protein</fullName>
    </submittedName>
</protein>